<evidence type="ECO:0000313" key="1">
    <source>
        <dbReference type="EMBL" id="CDW39885.1"/>
    </source>
</evidence>
<organism evidence="1">
    <name type="scientific">Lepeophtheirus salmonis</name>
    <name type="common">Salmon louse</name>
    <name type="synonym">Caligus salmonis</name>
    <dbReference type="NCBI Taxonomy" id="72036"/>
    <lineage>
        <taxon>Eukaryota</taxon>
        <taxon>Metazoa</taxon>
        <taxon>Ecdysozoa</taxon>
        <taxon>Arthropoda</taxon>
        <taxon>Crustacea</taxon>
        <taxon>Multicrustacea</taxon>
        <taxon>Hexanauplia</taxon>
        <taxon>Copepoda</taxon>
        <taxon>Siphonostomatoida</taxon>
        <taxon>Caligidae</taxon>
        <taxon>Lepeophtheirus</taxon>
    </lineage>
</organism>
<dbReference type="AlphaFoldDB" id="A0A0K2UPB0"/>
<accession>A0A0K2UPB0</accession>
<reference evidence="1" key="1">
    <citation type="submission" date="2014-05" db="EMBL/GenBank/DDBJ databases">
        <authorList>
            <person name="Chronopoulou M."/>
        </authorList>
    </citation>
    <scope>NUCLEOTIDE SEQUENCE</scope>
    <source>
        <tissue evidence="1">Whole organism</tissue>
    </source>
</reference>
<name>A0A0K2UPB0_LEPSM</name>
<proteinExistence type="predicted"/>
<dbReference type="EMBL" id="HACA01022524">
    <property type="protein sequence ID" value="CDW39885.1"/>
    <property type="molecule type" value="Transcribed_RNA"/>
</dbReference>
<protein>
    <submittedName>
        <fullName evidence="1">Putative LOC100902024 [Metaseiulus occidentalis]</fullName>
    </submittedName>
</protein>
<sequence length="59" mass="6736">MITSIAVKSIRNVLVSYFRGEGLKIFITNGASYCIKATKNLKQHFPIMLHITCLTHWLN</sequence>